<evidence type="ECO:0000256" key="2">
    <source>
        <dbReference type="ARBA" id="ARBA00022475"/>
    </source>
</evidence>
<keyword evidence="5 8" id="KW-0472">Membrane</keyword>
<evidence type="ECO:0000259" key="10">
    <source>
        <dbReference type="Pfam" id="PF01618"/>
    </source>
</evidence>
<dbReference type="PIRSF" id="PIRSF037714">
    <property type="entry name" value="TolR"/>
    <property type="match status" value="1"/>
</dbReference>
<evidence type="ECO:0000313" key="11">
    <source>
        <dbReference type="EMBL" id="MBF5057856.1"/>
    </source>
</evidence>
<dbReference type="InterPro" id="IPR002898">
    <property type="entry name" value="MotA_ExbB_proton_chnl"/>
</dbReference>
<feature type="domain" description="MotA/TolQ/ExbB proton channel" evidence="10">
    <location>
        <begin position="318"/>
        <end position="433"/>
    </location>
</feature>
<comment type="similarity">
    <text evidence="6">Belongs to the exbB/tolQ family.</text>
</comment>
<evidence type="ECO:0000256" key="7">
    <source>
        <dbReference type="SAM" id="Coils"/>
    </source>
</evidence>
<feature type="transmembrane region" description="Helical" evidence="8">
    <location>
        <begin position="355"/>
        <end position="378"/>
    </location>
</feature>
<dbReference type="InterPro" id="IPR050790">
    <property type="entry name" value="ExbB/TolQ_transport"/>
</dbReference>
<keyword evidence="2" id="KW-1003">Cell membrane</keyword>
<sequence>MTRVLVCVLAALLMAPALAADRLSIDTLLEQARQGRAGEAEENRERLERFRAERDRQAARVAELRARRDALERRSEELEQRFEANRDALETRRAELREALGGMREVFGVIQQVAADARADFRDSVTQVQYPERDAFLAGLIQRMGNGDRLPDLDQVERLWLELDREMRAGGQVARFKHPIVEADGDTDSDETVTRVGLFQLTADDDYLEYLPAENRLVERAAQPDGAARASAEALDEERFPVAFALDPTRGELLDMLVSMPGFLERLRQGGLIGYAILLLGAVAVLVTLERALVLARQRRRFTRQMKDPAHPGDNPLGRILACYADQRHRDPETLELKIGEALIKELPPLQKRLVWLKMIAMVAPLMGLLGTVTGMIVTFQSITLFGTGDPKLMAGGISQALVTTVMGLSVAIPTLLLHTLLHARARALGQVLEEQAAGMVAEQMAGARAAA</sequence>
<organism evidence="11 12">
    <name type="scientific">Alloalcanivorax profundimaris</name>
    <dbReference type="NCBI Taxonomy" id="2735259"/>
    <lineage>
        <taxon>Bacteria</taxon>
        <taxon>Pseudomonadati</taxon>
        <taxon>Pseudomonadota</taxon>
        <taxon>Gammaproteobacteria</taxon>
        <taxon>Oceanospirillales</taxon>
        <taxon>Alcanivoracaceae</taxon>
        <taxon>Alloalcanivorax</taxon>
    </lineage>
</organism>
<evidence type="ECO:0000256" key="4">
    <source>
        <dbReference type="ARBA" id="ARBA00022989"/>
    </source>
</evidence>
<dbReference type="EMBL" id="ARXX01000062">
    <property type="protein sequence ID" value="MBF5057856.1"/>
    <property type="molecule type" value="Genomic_DNA"/>
</dbReference>
<keyword evidence="6" id="KW-0653">Protein transport</keyword>
<evidence type="ECO:0000256" key="5">
    <source>
        <dbReference type="ARBA" id="ARBA00023136"/>
    </source>
</evidence>
<evidence type="ECO:0000256" key="1">
    <source>
        <dbReference type="ARBA" id="ARBA00004651"/>
    </source>
</evidence>
<dbReference type="RefSeq" id="WP_194297884.1">
    <property type="nucleotide sequence ID" value="NZ_ARXX01000062.1"/>
</dbReference>
<feature type="signal peptide" evidence="9">
    <location>
        <begin position="1"/>
        <end position="19"/>
    </location>
</feature>
<dbReference type="InterPro" id="IPR017270">
    <property type="entry name" value="MotA/TolQ/ExbB-rel"/>
</dbReference>
<feature type="coiled-coil region" evidence="7">
    <location>
        <begin position="40"/>
        <end position="99"/>
    </location>
</feature>
<keyword evidence="3 8" id="KW-0812">Transmembrane</keyword>
<dbReference type="Proteomes" id="UP000662703">
    <property type="component" value="Unassembled WGS sequence"/>
</dbReference>
<keyword evidence="6" id="KW-0813">Transport</keyword>
<keyword evidence="4 8" id="KW-1133">Transmembrane helix</keyword>
<gene>
    <name evidence="11" type="ORF">Y5W_03150</name>
</gene>
<dbReference type="PANTHER" id="PTHR30625">
    <property type="entry name" value="PROTEIN TOLQ"/>
    <property type="match status" value="1"/>
</dbReference>
<comment type="caution">
    <text evidence="11">The sequence shown here is derived from an EMBL/GenBank/DDBJ whole genome shotgun (WGS) entry which is preliminary data.</text>
</comment>
<evidence type="ECO:0000313" key="12">
    <source>
        <dbReference type="Proteomes" id="UP000662703"/>
    </source>
</evidence>
<feature type="transmembrane region" description="Helical" evidence="8">
    <location>
        <begin position="398"/>
        <end position="418"/>
    </location>
</feature>
<evidence type="ECO:0000256" key="3">
    <source>
        <dbReference type="ARBA" id="ARBA00022692"/>
    </source>
</evidence>
<accession>A0ABS0AUQ1</accession>
<keyword evidence="9" id="KW-0732">Signal</keyword>
<keyword evidence="7" id="KW-0175">Coiled coil</keyword>
<dbReference type="PANTHER" id="PTHR30625:SF11">
    <property type="entry name" value="MOTA_TOLQ_EXBB PROTON CHANNEL DOMAIN-CONTAINING PROTEIN"/>
    <property type="match status" value="1"/>
</dbReference>
<protein>
    <submittedName>
        <fullName evidence="11">Tol protein</fullName>
    </submittedName>
</protein>
<evidence type="ECO:0000256" key="6">
    <source>
        <dbReference type="RuleBase" id="RU004057"/>
    </source>
</evidence>
<proteinExistence type="inferred from homology"/>
<keyword evidence="12" id="KW-1185">Reference proteome</keyword>
<feature type="chain" id="PRO_5047525034" evidence="9">
    <location>
        <begin position="20"/>
        <end position="452"/>
    </location>
</feature>
<comment type="subcellular location">
    <subcellularLocation>
        <location evidence="1">Cell membrane</location>
        <topology evidence="1">Multi-pass membrane protein</topology>
    </subcellularLocation>
    <subcellularLocation>
        <location evidence="6">Membrane</location>
        <topology evidence="6">Multi-pass membrane protein</topology>
    </subcellularLocation>
</comment>
<evidence type="ECO:0000256" key="9">
    <source>
        <dbReference type="SAM" id="SignalP"/>
    </source>
</evidence>
<evidence type="ECO:0000256" key="8">
    <source>
        <dbReference type="SAM" id="Phobius"/>
    </source>
</evidence>
<dbReference type="Pfam" id="PF01618">
    <property type="entry name" value="MotA_ExbB"/>
    <property type="match status" value="1"/>
</dbReference>
<feature type="transmembrane region" description="Helical" evidence="8">
    <location>
        <begin position="272"/>
        <end position="296"/>
    </location>
</feature>
<name>A0ABS0AUQ1_9GAMM</name>
<reference evidence="11 12" key="1">
    <citation type="submission" date="2012-09" db="EMBL/GenBank/DDBJ databases">
        <title>Genome Sequence of alkane-degrading Bacterium Alcanivorax sp. 521-1.</title>
        <authorList>
            <person name="Lai Q."/>
            <person name="Shao Z."/>
        </authorList>
    </citation>
    <scope>NUCLEOTIDE SEQUENCE [LARGE SCALE GENOMIC DNA]</scope>
    <source>
        <strain evidence="11 12">521-1</strain>
    </source>
</reference>